<evidence type="ECO:0000313" key="2">
    <source>
        <dbReference type="EMBL" id="MBR0680959.1"/>
    </source>
</evidence>
<keyword evidence="3" id="KW-1185">Reference proteome</keyword>
<reference evidence="2" key="2">
    <citation type="journal article" date="2021" name="Syst. Appl. Microbiol.">
        <title>Roseomonas hellenica sp. nov., isolated from roots of wild-growing Alkanna tinctoria.</title>
        <authorList>
            <person name="Rat A."/>
            <person name="Naranjo H.D."/>
            <person name="Lebbe L."/>
            <person name="Cnockaert M."/>
            <person name="Krigas N."/>
            <person name="Grigoriadou K."/>
            <person name="Maloupa E."/>
            <person name="Willems A."/>
        </authorList>
    </citation>
    <scope>NUCLEOTIDE SEQUENCE</scope>
    <source>
        <strain evidence="2">LMG 31228</strain>
    </source>
</reference>
<dbReference type="InterPro" id="IPR001753">
    <property type="entry name" value="Enoyl-CoA_hydra/iso"/>
</dbReference>
<dbReference type="GO" id="GO:0003824">
    <property type="term" value="F:catalytic activity"/>
    <property type="evidence" value="ECO:0007669"/>
    <property type="project" value="UniProtKB-ARBA"/>
</dbReference>
<comment type="caution">
    <text evidence="2">The sequence shown here is derived from an EMBL/GenBank/DDBJ whole genome shotgun (WGS) entry which is preliminary data.</text>
</comment>
<dbReference type="SUPFAM" id="SSF52096">
    <property type="entry name" value="ClpP/crotonase"/>
    <property type="match status" value="1"/>
</dbReference>
<evidence type="ECO:0000256" key="1">
    <source>
        <dbReference type="ARBA" id="ARBA00005254"/>
    </source>
</evidence>
<dbReference type="PANTHER" id="PTHR42964:SF1">
    <property type="entry name" value="POLYKETIDE BIOSYNTHESIS ENOYL-COA HYDRATASE PKSH-RELATED"/>
    <property type="match status" value="1"/>
</dbReference>
<gene>
    <name evidence="2" type="ORF">GXW74_10715</name>
</gene>
<dbReference type="InterPro" id="IPR014748">
    <property type="entry name" value="Enoyl-CoA_hydra_C"/>
</dbReference>
<name>A0A9X9XB73_9PROT</name>
<protein>
    <submittedName>
        <fullName evidence="2">Enoyl-CoA hydratase/isomerase family protein</fullName>
    </submittedName>
</protein>
<organism evidence="2 3">
    <name type="scientific">Neoroseomonas eburnea</name>
    <dbReference type="NCBI Taxonomy" id="1346889"/>
    <lineage>
        <taxon>Bacteria</taxon>
        <taxon>Pseudomonadati</taxon>
        <taxon>Pseudomonadota</taxon>
        <taxon>Alphaproteobacteria</taxon>
        <taxon>Acetobacterales</taxon>
        <taxon>Acetobacteraceae</taxon>
        <taxon>Neoroseomonas</taxon>
    </lineage>
</organism>
<dbReference type="EMBL" id="JAAEDL010000008">
    <property type="protein sequence ID" value="MBR0680959.1"/>
    <property type="molecule type" value="Genomic_DNA"/>
</dbReference>
<evidence type="ECO:0000313" key="3">
    <source>
        <dbReference type="Proteomes" id="UP001138709"/>
    </source>
</evidence>
<dbReference type="Proteomes" id="UP001138709">
    <property type="component" value="Unassembled WGS sequence"/>
</dbReference>
<comment type="similarity">
    <text evidence="1">Belongs to the enoyl-CoA hydratase/isomerase family.</text>
</comment>
<dbReference type="Gene3D" id="1.10.12.10">
    <property type="entry name" value="Lyase 2-enoyl-coa Hydratase, Chain A, domain 2"/>
    <property type="match status" value="1"/>
</dbReference>
<dbReference type="RefSeq" id="WP_246523161.1">
    <property type="nucleotide sequence ID" value="NZ_JAAEDL010000008.1"/>
</dbReference>
<dbReference type="AlphaFoldDB" id="A0A9X9XB73"/>
<dbReference type="InterPro" id="IPR029045">
    <property type="entry name" value="ClpP/crotonase-like_dom_sf"/>
</dbReference>
<sequence length="275" mass="29089">MAAASPATAVPREEESVLSNEVLLEAAGGVARITINREARRNSISPAVTATIADMLDQVATRSDVRAVVLTGVGDKAFCAGADLSPGSGSFDPEGSKGGSPYVRLLKTARGLPQPLIARVNGHCMAGGMGLLGMSDMAVSVDTARFGLPEVKIGVFPMMVTSVLRDLVPPRRYRELSLTGEPISAAEALELGLLNYVVPAAELDAKVAWLLARLLDKSPMGIRHGKAALNATEDMPFEQALDHLEKQIDLLALTEDAKEGRAAFNEKRPPAWPGR</sequence>
<dbReference type="InterPro" id="IPR051683">
    <property type="entry name" value="Enoyl-CoA_Hydratase/Isomerase"/>
</dbReference>
<accession>A0A9X9XB73</accession>
<reference evidence="2" key="1">
    <citation type="submission" date="2020-01" db="EMBL/GenBank/DDBJ databases">
        <authorList>
            <person name="Rat A."/>
        </authorList>
    </citation>
    <scope>NUCLEOTIDE SEQUENCE</scope>
    <source>
        <strain evidence="2">LMG 31228</strain>
    </source>
</reference>
<dbReference type="PANTHER" id="PTHR42964">
    <property type="entry name" value="ENOYL-COA HYDRATASE"/>
    <property type="match status" value="1"/>
</dbReference>
<dbReference type="CDD" id="cd06558">
    <property type="entry name" value="crotonase-like"/>
    <property type="match status" value="1"/>
</dbReference>
<dbReference type="Gene3D" id="3.90.226.10">
    <property type="entry name" value="2-enoyl-CoA Hydratase, Chain A, domain 1"/>
    <property type="match status" value="1"/>
</dbReference>
<dbReference type="Pfam" id="PF00378">
    <property type="entry name" value="ECH_1"/>
    <property type="match status" value="1"/>
</dbReference>
<proteinExistence type="inferred from homology"/>